<protein>
    <submittedName>
        <fullName evidence="1">Uncharacterized protein</fullName>
    </submittedName>
</protein>
<name>B3T4U7_9ZZZZ</name>
<accession>B3T4U7</accession>
<organism evidence="1">
    <name type="scientific">uncultured marine microorganism HF4000_ANIW137K11</name>
    <dbReference type="NCBI Taxonomy" id="455533"/>
    <lineage>
        <taxon>unclassified sequences</taxon>
        <taxon>environmental samples</taxon>
    </lineage>
</organism>
<evidence type="ECO:0000313" key="1">
    <source>
        <dbReference type="EMBL" id="ABZ07606.1"/>
    </source>
</evidence>
<dbReference type="AlphaFoldDB" id="B3T4U7"/>
<dbReference type="EMBL" id="EU016604">
    <property type="protein sequence ID" value="ABZ07606.1"/>
    <property type="molecule type" value="Genomic_DNA"/>
</dbReference>
<reference evidence="1" key="1">
    <citation type="journal article" date="2008" name="ISME J.">
        <title>Genomic patterns of recombination, clonal divergence and environment in marine microbial populations.</title>
        <authorList>
            <person name="Konstantinidis K.T."/>
            <person name="Delong E.F."/>
        </authorList>
    </citation>
    <scope>NUCLEOTIDE SEQUENCE</scope>
</reference>
<gene>
    <name evidence="1" type="ORF">ALOHA_HF4000ANIW137K11ctg4g7</name>
</gene>
<sequence>MRSAKPAIRLNSCRANPAGVTLMPFMPARLPDMQGMPLAACSGRPAHRHPAGVDFVRHSAGRIRVISRIAVISGLQSRTHLDRSKHAAHVHVPELALAAHHRQGIFRQRHVHLAHFRHAAFPHGHVVRQQLRDLVNQPFLLDAYHGRHLVPHGIHSMVAFVAVESPVSRRVGDKLHRAHLADGNIGGHLRPACCRRHPAAVSPRHGKLVAVQVDGMVGHAEVADADTHPLVQPSHHGGDTWKHAAVESPEIVLQHGRHLGRVTAGVDIIGVDEEDIVPVHAHEIGVFRVRDPEPHHAHGHLHHFVGVRMVHKGAGTLGLELIDKGLAGRDRRLREAAHAVHAVGQALPVPVDAGCLRQAIGDVDAHTIPLHHLDRRPRALAVVTPQMRLHAGRDLPHHGFRHQVELLDAIAHAPGQAPAIQGHHRVKRPAVARRAGHLGFCTAHAGNFRQGRHRHLADRARSYGSRSQPEKITAIQHHSPLPFSSRDATGPMVAIVSPASASQKSRTALIYRLTLLTCSRASASNSKALSSMPL</sequence>
<proteinExistence type="predicted"/>